<protein>
    <recommendedName>
        <fullName evidence="1">Cyclic nucleotide-binding domain-containing protein</fullName>
    </recommendedName>
</protein>
<reference evidence="3" key="1">
    <citation type="submission" date="2015-03" db="EMBL/GenBank/DDBJ databases">
        <title>Draft genome sequence of a novel methanotroph (Sn10-6) isolated from flooded ricefield rhizosphere in India.</title>
        <authorList>
            <person name="Pandit P.S."/>
            <person name="Pore S.D."/>
            <person name="Arora P."/>
            <person name="Kapse N.G."/>
            <person name="Dhakephalkar P.K."/>
            <person name="Rahalkar M.C."/>
        </authorList>
    </citation>
    <scope>NUCLEOTIDE SEQUENCE [LARGE SCALE GENOMIC DNA]</scope>
    <source>
        <strain evidence="3">Sn10-6</strain>
    </source>
</reference>
<dbReference type="InterPro" id="IPR000595">
    <property type="entry name" value="cNMP-bd_dom"/>
</dbReference>
<dbReference type="InterPro" id="IPR014710">
    <property type="entry name" value="RmlC-like_jellyroll"/>
</dbReference>
<dbReference type="PROSITE" id="PS50042">
    <property type="entry name" value="CNMP_BINDING_3"/>
    <property type="match status" value="1"/>
</dbReference>
<dbReference type="SUPFAM" id="SSF51206">
    <property type="entry name" value="cAMP-binding domain-like"/>
    <property type="match status" value="1"/>
</dbReference>
<accession>A0A0F3IMG9</accession>
<reference evidence="2 3" key="2">
    <citation type="journal article" date="2016" name="Microb. Ecol.">
        <title>Genome Characteristics of a Novel Type I Methanotroph (Sn10-6) Isolated from a Flooded Indian Rice Field.</title>
        <authorList>
            <person name="Rahalkar M.C."/>
            <person name="Pandit P.S."/>
            <person name="Dhakephalkar P.K."/>
            <person name="Pore S."/>
            <person name="Arora P."/>
            <person name="Kapse N."/>
        </authorList>
    </citation>
    <scope>NUCLEOTIDE SEQUENCE [LARGE SCALE GENOMIC DNA]</scope>
    <source>
        <strain evidence="2 3">Sn10-6</strain>
    </source>
</reference>
<sequence length="90" mass="9822">MPLSRKRSGRISTLPAGAAFGEMGMLEGGVRSADIVAETDVTCYVLHYNKLWSDTSESGISVRQKLMTNIAKGLSHKLRQATLEIKSLKN</sequence>
<evidence type="ECO:0000313" key="2">
    <source>
        <dbReference type="EMBL" id="KJV07723.1"/>
    </source>
</evidence>
<dbReference type="Gene3D" id="2.60.120.10">
    <property type="entry name" value="Jelly Rolls"/>
    <property type="match status" value="1"/>
</dbReference>
<proteinExistence type="predicted"/>
<dbReference type="Pfam" id="PF00027">
    <property type="entry name" value="cNMP_binding"/>
    <property type="match status" value="1"/>
</dbReference>
<dbReference type="PROSITE" id="PS00889">
    <property type="entry name" value="CNMP_BINDING_2"/>
    <property type="match status" value="1"/>
</dbReference>
<evidence type="ECO:0000259" key="1">
    <source>
        <dbReference type="PROSITE" id="PS50042"/>
    </source>
</evidence>
<feature type="domain" description="Cyclic nucleotide-binding" evidence="1">
    <location>
        <begin position="1"/>
        <end position="51"/>
    </location>
</feature>
<dbReference type="EMBL" id="LAJX01000020">
    <property type="protein sequence ID" value="KJV07723.1"/>
    <property type="molecule type" value="Genomic_DNA"/>
</dbReference>
<dbReference type="AlphaFoldDB" id="A0A0F3IMG9"/>
<dbReference type="InterPro" id="IPR018488">
    <property type="entry name" value="cNMP-bd_CS"/>
</dbReference>
<comment type="caution">
    <text evidence="2">The sequence shown here is derived from an EMBL/GenBank/DDBJ whole genome shotgun (WGS) entry which is preliminary data.</text>
</comment>
<dbReference type="CDD" id="cd00038">
    <property type="entry name" value="CAP_ED"/>
    <property type="match status" value="1"/>
</dbReference>
<dbReference type="RefSeq" id="WP_045778060.1">
    <property type="nucleotide sequence ID" value="NZ_LAJX01000020.1"/>
</dbReference>
<organism evidence="2 3">
    <name type="scientific">Methylocucumis oryzae</name>
    <dbReference type="NCBI Taxonomy" id="1632867"/>
    <lineage>
        <taxon>Bacteria</taxon>
        <taxon>Pseudomonadati</taxon>
        <taxon>Pseudomonadota</taxon>
        <taxon>Gammaproteobacteria</taxon>
        <taxon>Methylococcales</taxon>
        <taxon>Methylococcaceae</taxon>
        <taxon>Methylocucumis</taxon>
    </lineage>
</organism>
<evidence type="ECO:0000313" key="3">
    <source>
        <dbReference type="Proteomes" id="UP000033684"/>
    </source>
</evidence>
<name>A0A0F3IMG9_9GAMM</name>
<keyword evidence="3" id="KW-1185">Reference proteome</keyword>
<dbReference type="Proteomes" id="UP000033684">
    <property type="component" value="Unassembled WGS sequence"/>
</dbReference>
<gene>
    <name evidence="2" type="ORF">VZ94_02680</name>
</gene>
<dbReference type="InterPro" id="IPR018490">
    <property type="entry name" value="cNMP-bd_dom_sf"/>
</dbReference>